<dbReference type="GO" id="GO:0008233">
    <property type="term" value="F:peptidase activity"/>
    <property type="evidence" value="ECO:0007669"/>
    <property type="project" value="InterPro"/>
</dbReference>
<name>A0A4V3C558_9BACT</name>
<accession>A0A4V3C558</accession>
<dbReference type="Proteomes" id="UP000295741">
    <property type="component" value="Unassembled WGS sequence"/>
</dbReference>
<dbReference type="GO" id="GO:0005524">
    <property type="term" value="F:ATP binding"/>
    <property type="evidence" value="ECO:0007669"/>
    <property type="project" value="InterPro"/>
</dbReference>
<reference evidence="2 3" key="1">
    <citation type="submission" date="2019-03" db="EMBL/GenBank/DDBJ databases">
        <title>Genomic Encyclopedia of Archaeal and Bacterial Type Strains, Phase II (KMG-II): from individual species to whole genera.</title>
        <authorList>
            <person name="Goeker M."/>
        </authorList>
    </citation>
    <scope>NUCLEOTIDE SEQUENCE [LARGE SCALE GENOMIC DNA]</scope>
    <source>
        <strain evidence="2 3">DSM 28323</strain>
    </source>
</reference>
<dbReference type="AlphaFoldDB" id="A0A4V3C558"/>
<gene>
    <name evidence="2" type="ORF">BC659_0644</name>
</gene>
<keyword evidence="3" id="KW-1185">Reference proteome</keyword>
<sequence length="62" mass="7003">MKFDFYKQMNTMDCGPTCLRMVANYYGQSITPAQLHAKTRLRRDGVSLLGLSDAAEDIGFRV</sequence>
<dbReference type="OrthoDB" id="9760358at2"/>
<protein>
    <submittedName>
        <fullName evidence="2">Peptidase C39-like protein</fullName>
    </submittedName>
</protein>
<comment type="caution">
    <text evidence="2">The sequence shown here is derived from an EMBL/GenBank/DDBJ whole genome shotgun (WGS) entry which is preliminary data.</text>
</comment>
<dbReference type="Pfam" id="PF03412">
    <property type="entry name" value="Peptidase_C39"/>
    <property type="match status" value="1"/>
</dbReference>
<dbReference type="GO" id="GO:0016020">
    <property type="term" value="C:membrane"/>
    <property type="evidence" value="ECO:0007669"/>
    <property type="project" value="InterPro"/>
</dbReference>
<proteinExistence type="predicted"/>
<feature type="domain" description="Peptidase C39" evidence="1">
    <location>
        <begin position="3"/>
        <end position="62"/>
    </location>
</feature>
<dbReference type="Gene3D" id="3.90.70.10">
    <property type="entry name" value="Cysteine proteinases"/>
    <property type="match status" value="1"/>
</dbReference>
<dbReference type="RefSeq" id="WP_133473186.1">
    <property type="nucleotide sequence ID" value="NZ_SNWP01000010.1"/>
</dbReference>
<dbReference type="GO" id="GO:0006508">
    <property type="term" value="P:proteolysis"/>
    <property type="evidence" value="ECO:0007669"/>
    <property type="project" value="InterPro"/>
</dbReference>
<dbReference type="EMBL" id="SNWP01000010">
    <property type="protein sequence ID" value="TDO28568.1"/>
    <property type="molecule type" value="Genomic_DNA"/>
</dbReference>
<organism evidence="2 3">
    <name type="scientific">Sediminibacterium goheungense</name>
    <dbReference type="NCBI Taxonomy" id="1086393"/>
    <lineage>
        <taxon>Bacteria</taxon>
        <taxon>Pseudomonadati</taxon>
        <taxon>Bacteroidota</taxon>
        <taxon>Chitinophagia</taxon>
        <taxon>Chitinophagales</taxon>
        <taxon>Chitinophagaceae</taxon>
        <taxon>Sediminibacterium</taxon>
    </lineage>
</organism>
<evidence type="ECO:0000259" key="1">
    <source>
        <dbReference type="Pfam" id="PF03412"/>
    </source>
</evidence>
<evidence type="ECO:0000313" key="2">
    <source>
        <dbReference type="EMBL" id="TDO28568.1"/>
    </source>
</evidence>
<dbReference type="InterPro" id="IPR005074">
    <property type="entry name" value="Peptidase_C39"/>
</dbReference>
<evidence type="ECO:0000313" key="3">
    <source>
        <dbReference type="Proteomes" id="UP000295741"/>
    </source>
</evidence>